<protein>
    <submittedName>
        <fullName evidence="3">Putative disulfide-isomerase</fullName>
    </submittedName>
</protein>
<dbReference type="GO" id="GO:0016853">
    <property type="term" value="F:isomerase activity"/>
    <property type="evidence" value="ECO:0007669"/>
    <property type="project" value="UniProtKB-KW"/>
</dbReference>
<dbReference type="InterPro" id="IPR011990">
    <property type="entry name" value="TPR-like_helical_dom_sf"/>
</dbReference>
<evidence type="ECO:0000256" key="1">
    <source>
        <dbReference type="SAM" id="SignalP"/>
    </source>
</evidence>
<sequence>MRFFNKPLFVMFFLFFCLLSSFRAYAGIPDKILYFGAVWCSPCERFKVEVLHNPEYESYLRPFRVIYIDVDKEENQLIAAKYQIENYPMFIAIDANGTELSRMMGYGDPEDALIWFETLSSTLLSPEQASPSQSAEIARWLASIGSSSDQIEPYLRRAKKGAARTWAKMIVFDQKGKTKKACSRAKWMLRHAEADDWIWTALSLYPKGYRKLDSEARFSTLPPIRKALFLYTMGSKAKELKHDKDATFLFDKGINILAESADHCADQRSECELLAALYFVQGDLFSADMTWRKLVNIFPNECTFYVELMELWHEFSKTVDLSLEESQQKSLAWGELAASKAYGAQTLSVALKRANILVDMGKIEEAKKILVKALASVPAPDASHGKTRIEYKREQIEKLLKKLDS</sequence>
<comment type="caution">
    <text evidence="3">The sequence shown here is derived from an EMBL/GenBank/DDBJ whole genome shotgun (WGS) entry which is preliminary data.</text>
</comment>
<evidence type="ECO:0000313" key="3">
    <source>
        <dbReference type="EMBL" id="KKR86922.1"/>
    </source>
</evidence>
<evidence type="ECO:0000313" key="4">
    <source>
        <dbReference type="Proteomes" id="UP000034616"/>
    </source>
</evidence>
<reference evidence="3 4" key="1">
    <citation type="journal article" date="2015" name="Nature">
        <title>rRNA introns, odd ribosomes, and small enigmatic genomes across a large radiation of phyla.</title>
        <authorList>
            <person name="Brown C.T."/>
            <person name="Hug L.A."/>
            <person name="Thomas B.C."/>
            <person name="Sharon I."/>
            <person name="Castelle C.J."/>
            <person name="Singh A."/>
            <person name="Wilkins M.J."/>
            <person name="Williams K.H."/>
            <person name="Banfield J.F."/>
        </authorList>
    </citation>
    <scope>NUCLEOTIDE SEQUENCE [LARGE SCALE GENOMIC DNA]</scope>
</reference>
<dbReference type="SUPFAM" id="SSF52833">
    <property type="entry name" value="Thioredoxin-like"/>
    <property type="match status" value="1"/>
</dbReference>
<evidence type="ECO:0000259" key="2">
    <source>
        <dbReference type="PROSITE" id="PS51352"/>
    </source>
</evidence>
<dbReference type="AlphaFoldDB" id="A0A0G0XGR3"/>
<dbReference type="Proteomes" id="UP000034616">
    <property type="component" value="Unassembled WGS sequence"/>
</dbReference>
<dbReference type="PROSITE" id="PS51352">
    <property type="entry name" value="THIOREDOXIN_2"/>
    <property type="match status" value="1"/>
</dbReference>
<organism evidence="3 4">
    <name type="scientific">Candidatus Uhrbacteria bacterium GW2011_GWC2_41_11</name>
    <dbReference type="NCBI Taxonomy" id="1618985"/>
    <lineage>
        <taxon>Bacteria</taxon>
        <taxon>Candidatus Uhriibacteriota</taxon>
    </lineage>
</organism>
<dbReference type="EMBL" id="LCAH01000007">
    <property type="protein sequence ID" value="KKR86922.1"/>
    <property type="molecule type" value="Genomic_DNA"/>
</dbReference>
<dbReference type="GO" id="GO:0006950">
    <property type="term" value="P:response to stress"/>
    <property type="evidence" value="ECO:0007669"/>
    <property type="project" value="UniProtKB-ARBA"/>
</dbReference>
<dbReference type="Pfam" id="PF13098">
    <property type="entry name" value="Thioredoxin_2"/>
    <property type="match status" value="1"/>
</dbReference>
<keyword evidence="3" id="KW-0413">Isomerase</keyword>
<keyword evidence="1" id="KW-0732">Signal</keyword>
<dbReference type="Gene3D" id="3.40.30.10">
    <property type="entry name" value="Glutaredoxin"/>
    <property type="match status" value="1"/>
</dbReference>
<gene>
    <name evidence="3" type="ORF">UU35_C0007G0068</name>
</gene>
<proteinExistence type="predicted"/>
<dbReference type="InterPro" id="IPR013766">
    <property type="entry name" value="Thioredoxin_domain"/>
</dbReference>
<dbReference type="InterPro" id="IPR012336">
    <property type="entry name" value="Thioredoxin-like_fold"/>
</dbReference>
<accession>A0A0G0XGR3</accession>
<name>A0A0G0XGR3_9BACT</name>
<dbReference type="Gene3D" id="1.25.40.10">
    <property type="entry name" value="Tetratricopeptide repeat domain"/>
    <property type="match status" value="1"/>
</dbReference>
<feature type="signal peptide" evidence="1">
    <location>
        <begin position="1"/>
        <end position="26"/>
    </location>
</feature>
<dbReference type="SUPFAM" id="SSF48452">
    <property type="entry name" value="TPR-like"/>
    <property type="match status" value="1"/>
</dbReference>
<dbReference type="InterPro" id="IPR036249">
    <property type="entry name" value="Thioredoxin-like_sf"/>
</dbReference>
<feature type="chain" id="PRO_5005437393" evidence="1">
    <location>
        <begin position="27"/>
        <end position="405"/>
    </location>
</feature>
<dbReference type="CDD" id="cd02947">
    <property type="entry name" value="TRX_family"/>
    <property type="match status" value="1"/>
</dbReference>
<feature type="domain" description="Thioredoxin" evidence="2">
    <location>
        <begin position="1"/>
        <end position="121"/>
    </location>
</feature>